<evidence type="ECO:0000313" key="10">
    <source>
        <dbReference type="EMBL" id="QFR22829.1"/>
    </source>
</evidence>
<dbReference type="KEGG" id="lhb:D1010_04880"/>
<dbReference type="Gene3D" id="2.60.200.40">
    <property type="match status" value="1"/>
</dbReference>
<keyword evidence="7" id="KW-0443">Lipid metabolism</keyword>
<dbReference type="Proteomes" id="UP000326779">
    <property type="component" value="Chromosome"/>
</dbReference>
<dbReference type="Gene3D" id="3.40.50.10330">
    <property type="entry name" value="Probable inorganic polyphosphate/atp-NAD kinase, domain 1"/>
    <property type="match status" value="1"/>
</dbReference>
<keyword evidence="7" id="KW-0594">Phospholipid biosynthesis</keyword>
<evidence type="ECO:0000256" key="5">
    <source>
        <dbReference type="ARBA" id="ARBA00022777"/>
    </source>
</evidence>
<dbReference type="Pfam" id="PF19279">
    <property type="entry name" value="YegS_C"/>
    <property type="match status" value="1"/>
</dbReference>
<dbReference type="SUPFAM" id="SSF111331">
    <property type="entry name" value="NAD kinase/diacylglycerol kinase-like"/>
    <property type="match status" value="1"/>
</dbReference>
<keyword evidence="7" id="KW-0444">Lipid biosynthesis</keyword>
<dbReference type="Pfam" id="PF00781">
    <property type="entry name" value="DAGK_cat"/>
    <property type="match status" value="1"/>
</dbReference>
<dbReference type="InterPro" id="IPR050187">
    <property type="entry name" value="Lipid_Phosphate_FormReg"/>
</dbReference>
<dbReference type="InterPro" id="IPR001206">
    <property type="entry name" value="Diacylglycerol_kinase_cat_dom"/>
</dbReference>
<comment type="cofactor">
    <cofactor evidence="1">
        <name>Mg(2+)</name>
        <dbReference type="ChEBI" id="CHEBI:18420"/>
    </cofactor>
</comment>
<reference evidence="10 11" key="1">
    <citation type="submission" date="2019-10" db="EMBL/GenBank/DDBJ databases">
        <title>The completed genome of Lactobacillus harbinensis M1.</title>
        <authorList>
            <person name="Zheng Y."/>
        </authorList>
    </citation>
    <scope>NUCLEOTIDE SEQUENCE [LARGE SCALE GENOMIC DNA]</scope>
    <source>
        <strain evidence="10 11">M1</strain>
    </source>
</reference>
<dbReference type="AlphaFoldDB" id="A0A5P8M2W7"/>
<evidence type="ECO:0000256" key="1">
    <source>
        <dbReference type="ARBA" id="ARBA00001946"/>
    </source>
</evidence>
<evidence type="ECO:0000256" key="3">
    <source>
        <dbReference type="ARBA" id="ARBA00022679"/>
    </source>
</evidence>
<dbReference type="InterPro" id="IPR017438">
    <property type="entry name" value="ATP-NAD_kinase_N"/>
</dbReference>
<feature type="domain" description="DAGKc" evidence="9">
    <location>
        <begin position="22"/>
        <end position="157"/>
    </location>
</feature>
<keyword evidence="6" id="KW-0067">ATP-binding</keyword>
<keyword evidence="5 10" id="KW-0418">Kinase</keyword>
<evidence type="ECO:0000256" key="4">
    <source>
        <dbReference type="ARBA" id="ARBA00022741"/>
    </source>
</evidence>
<accession>A0A5P8M2W7</accession>
<dbReference type="PANTHER" id="PTHR12358:SF54">
    <property type="entry name" value="SPHINGOSINE KINASE RELATED PROTEIN"/>
    <property type="match status" value="1"/>
</dbReference>
<evidence type="ECO:0000313" key="11">
    <source>
        <dbReference type="Proteomes" id="UP000326779"/>
    </source>
</evidence>
<evidence type="ECO:0000256" key="2">
    <source>
        <dbReference type="ARBA" id="ARBA00005983"/>
    </source>
</evidence>
<dbReference type="PANTHER" id="PTHR12358">
    <property type="entry name" value="SPHINGOSINE KINASE"/>
    <property type="match status" value="1"/>
</dbReference>
<dbReference type="GO" id="GO:0005524">
    <property type="term" value="F:ATP binding"/>
    <property type="evidence" value="ECO:0007669"/>
    <property type="project" value="UniProtKB-KW"/>
</dbReference>
<keyword evidence="3" id="KW-0808">Transferase</keyword>
<comment type="similarity">
    <text evidence="2">Belongs to the diacylglycerol/lipid kinase family.</text>
</comment>
<organism evidence="10 11">
    <name type="scientific">Schleiferilactobacillus harbinensis</name>
    <dbReference type="NCBI Taxonomy" id="304207"/>
    <lineage>
        <taxon>Bacteria</taxon>
        <taxon>Bacillati</taxon>
        <taxon>Bacillota</taxon>
        <taxon>Bacilli</taxon>
        <taxon>Lactobacillales</taxon>
        <taxon>Lactobacillaceae</taxon>
        <taxon>Schleiferilactobacillus</taxon>
    </lineage>
</organism>
<keyword evidence="4" id="KW-0547">Nucleotide-binding</keyword>
<name>A0A5P8M2W7_9LACO</name>
<sequence>MPRFAHRQGVFLDTESGKGGVSVIQRVGIFYNDQAGHSQSARLARQFAAKAAKQGIQSDYITAPSVDEAITAVAKAAHRYDALVAIGGDGTLNLVATAFLRAKKTVPLGIIPGGTVNNLAHQLNIPPLPLIAIDRLVTAMTQDHTVSIGIGQCGDHAFVSSLVFGALADISNQVRQQEKRKFGPIVYLAKGVQLLVTNRSYRIEMIHDGGSETSRIWTGLVTTTNGVGRVQYIPDDESDLLHVSLLHHFRWNETLTYLRYFLSGHFDQMKGVTYFTTEKLRLVPVNAKHTIRLRLDGDKGPALPMTIRWRPRYLPVLLPKEGK</sequence>
<dbReference type="EMBL" id="CP045143">
    <property type="protein sequence ID" value="QFR22829.1"/>
    <property type="molecule type" value="Genomic_DNA"/>
</dbReference>
<evidence type="ECO:0000256" key="6">
    <source>
        <dbReference type="ARBA" id="ARBA00022840"/>
    </source>
</evidence>
<evidence type="ECO:0000259" key="9">
    <source>
        <dbReference type="PROSITE" id="PS50146"/>
    </source>
</evidence>
<proteinExistence type="inferred from homology"/>
<evidence type="ECO:0000256" key="7">
    <source>
        <dbReference type="ARBA" id="ARBA00023209"/>
    </source>
</evidence>
<protein>
    <submittedName>
        <fullName evidence="10">Diacylglycerol kinase family lipid kinase</fullName>
    </submittedName>
</protein>
<evidence type="ECO:0000256" key="8">
    <source>
        <dbReference type="ARBA" id="ARBA00023264"/>
    </source>
</evidence>
<dbReference type="PROSITE" id="PS50146">
    <property type="entry name" value="DAGK"/>
    <property type="match status" value="1"/>
</dbReference>
<dbReference type="InterPro" id="IPR016064">
    <property type="entry name" value="NAD/diacylglycerol_kinase_sf"/>
</dbReference>
<dbReference type="GO" id="GO:0016301">
    <property type="term" value="F:kinase activity"/>
    <property type="evidence" value="ECO:0007669"/>
    <property type="project" value="UniProtKB-KW"/>
</dbReference>
<dbReference type="InterPro" id="IPR045540">
    <property type="entry name" value="YegS/DAGK_C"/>
</dbReference>
<keyword evidence="8" id="KW-1208">Phospholipid metabolism</keyword>
<gene>
    <name evidence="10" type="ORF">D1010_04880</name>
</gene>
<dbReference type="GO" id="GO:0008654">
    <property type="term" value="P:phospholipid biosynthetic process"/>
    <property type="evidence" value="ECO:0007669"/>
    <property type="project" value="UniProtKB-KW"/>
</dbReference>